<sequence>MTTHINKVHHVTTLAKVAKDLGEDEDWLWDIANEVEIEDGVIWVYGVGEDAAAYAKRILEARRRRESNCRLVVAWISLELLRAVDSIAEVISDQ</sequence>
<dbReference type="EMBL" id="LJYG01000061">
    <property type="protein sequence ID" value="KRQ12966.1"/>
    <property type="molecule type" value="Genomic_DNA"/>
</dbReference>
<proteinExistence type="predicted"/>
<reference evidence="1 2" key="1">
    <citation type="submission" date="2015-09" db="EMBL/GenBank/DDBJ databases">
        <title>Draft Genome Sequence of Bradyrhizobium manausense Strain BR 3351T, a Novel Symbiotic Nitrogen-Fixing Alphaproteobacterium Isolated from Brazilian Amazon Rain Forest.</title>
        <authorList>
            <person name="De Araujo J.L."/>
            <person name="Zilli J.E."/>
        </authorList>
    </citation>
    <scope>NUCLEOTIDE SEQUENCE [LARGE SCALE GENOMIC DNA]</scope>
    <source>
        <strain evidence="1 2">BR3351</strain>
    </source>
</reference>
<protein>
    <submittedName>
        <fullName evidence="1">Uncharacterized protein</fullName>
    </submittedName>
</protein>
<organism evidence="1 2">
    <name type="scientific">Bradyrhizobium manausense</name>
    <dbReference type="NCBI Taxonomy" id="989370"/>
    <lineage>
        <taxon>Bacteria</taxon>
        <taxon>Pseudomonadati</taxon>
        <taxon>Pseudomonadota</taxon>
        <taxon>Alphaproteobacteria</taxon>
        <taxon>Hyphomicrobiales</taxon>
        <taxon>Nitrobacteraceae</taxon>
        <taxon>Bradyrhizobium</taxon>
    </lineage>
</organism>
<evidence type="ECO:0000313" key="2">
    <source>
        <dbReference type="Proteomes" id="UP000051936"/>
    </source>
</evidence>
<dbReference type="Proteomes" id="UP000051936">
    <property type="component" value="Unassembled WGS sequence"/>
</dbReference>
<accession>A0A0R3DTD8</accession>
<dbReference type="OrthoDB" id="7574088at2"/>
<comment type="caution">
    <text evidence="1">The sequence shown here is derived from an EMBL/GenBank/DDBJ whole genome shotgun (WGS) entry which is preliminary data.</text>
</comment>
<gene>
    <name evidence="1" type="ORF">AOQ71_15455</name>
</gene>
<dbReference type="AlphaFoldDB" id="A0A0R3DTD8"/>
<evidence type="ECO:0000313" key="1">
    <source>
        <dbReference type="EMBL" id="KRQ12966.1"/>
    </source>
</evidence>
<name>A0A0R3DTD8_9BRAD</name>
<dbReference type="RefSeq" id="WP_057747526.1">
    <property type="nucleotide sequence ID" value="NZ_LJYG01000061.1"/>
</dbReference>
<keyword evidence="2" id="KW-1185">Reference proteome</keyword>